<dbReference type="InterPro" id="IPR011701">
    <property type="entry name" value="MFS"/>
</dbReference>
<dbReference type="PANTHER" id="PTHR43124:SF10">
    <property type="entry name" value="PURINE EFFLUX PUMP PBUE"/>
    <property type="match status" value="1"/>
</dbReference>
<feature type="transmembrane region" description="Helical" evidence="6">
    <location>
        <begin position="103"/>
        <end position="124"/>
    </location>
</feature>
<evidence type="ECO:0000256" key="2">
    <source>
        <dbReference type="ARBA" id="ARBA00022475"/>
    </source>
</evidence>
<keyword evidence="2" id="KW-1003">Cell membrane</keyword>
<keyword evidence="9" id="KW-1185">Reference proteome</keyword>
<protein>
    <submittedName>
        <fullName evidence="8">MFS transporter</fullName>
    </submittedName>
</protein>
<organism evidence="8 9">
    <name type="scientific">Amycolatopsis minnesotensis</name>
    <dbReference type="NCBI Taxonomy" id="337894"/>
    <lineage>
        <taxon>Bacteria</taxon>
        <taxon>Bacillati</taxon>
        <taxon>Actinomycetota</taxon>
        <taxon>Actinomycetes</taxon>
        <taxon>Pseudonocardiales</taxon>
        <taxon>Pseudonocardiaceae</taxon>
        <taxon>Amycolatopsis</taxon>
    </lineage>
</organism>
<dbReference type="RefSeq" id="WP_344412281.1">
    <property type="nucleotide sequence ID" value="NZ_BAAANN010000001.1"/>
</dbReference>
<keyword evidence="3 6" id="KW-0812">Transmembrane</keyword>
<keyword evidence="4 6" id="KW-1133">Transmembrane helix</keyword>
<dbReference type="EMBL" id="BAAANN010000001">
    <property type="protein sequence ID" value="GAA1938611.1"/>
    <property type="molecule type" value="Genomic_DNA"/>
</dbReference>
<feature type="transmembrane region" description="Helical" evidence="6">
    <location>
        <begin position="168"/>
        <end position="187"/>
    </location>
</feature>
<dbReference type="InterPro" id="IPR050189">
    <property type="entry name" value="MFS_Efflux_Transporters"/>
</dbReference>
<dbReference type="PANTHER" id="PTHR43124">
    <property type="entry name" value="PURINE EFFLUX PUMP PBUE"/>
    <property type="match status" value="1"/>
</dbReference>
<dbReference type="PROSITE" id="PS50850">
    <property type="entry name" value="MFS"/>
    <property type="match status" value="1"/>
</dbReference>
<evidence type="ECO:0000256" key="1">
    <source>
        <dbReference type="ARBA" id="ARBA00004651"/>
    </source>
</evidence>
<feature type="transmembrane region" description="Helical" evidence="6">
    <location>
        <begin position="208"/>
        <end position="230"/>
    </location>
</feature>
<dbReference type="Proteomes" id="UP001501116">
    <property type="component" value="Unassembled WGS sequence"/>
</dbReference>
<evidence type="ECO:0000256" key="6">
    <source>
        <dbReference type="SAM" id="Phobius"/>
    </source>
</evidence>
<feature type="transmembrane region" description="Helical" evidence="6">
    <location>
        <begin position="136"/>
        <end position="156"/>
    </location>
</feature>
<comment type="caution">
    <text evidence="8">The sequence shown here is derived from an EMBL/GenBank/DDBJ whole genome shotgun (WGS) entry which is preliminary data.</text>
</comment>
<feature type="transmembrane region" description="Helical" evidence="6">
    <location>
        <begin position="363"/>
        <end position="383"/>
    </location>
</feature>
<evidence type="ECO:0000256" key="5">
    <source>
        <dbReference type="ARBA" id="ARBA00023136"/>
    </source>
</evidence>
<dbReference type="InterPro" id="IPR020846">
    <property type="entry name" value="MFS_dom"/>
</dbReference>
<sequence length="403" mass="39785">MTALSPNRAKLVLAALFLSAFVMGVTELLVPGVLNLVAADLDVSIQAAGMLVTAQALGVALGGPLLTALTIRLGKRAILVGTIAVFIVANLVLVVSTDYGLVIAARALGGAVGGLFIAAAFEVGTSIVPPERMGRAISVVISGATVSAALGVPLGTLAGQALGWRGSFVAIVVLSALALIAILVLVPRVPASGGGLGSQARYAFAPRVLAVLVVIALVFASLFAALTYLAPFLEQVTGIPGALISVFLLAYGVATAVGSFGGGRFADANAPRALILGTGGLAVSLLVLYLAGAVAAVVVLALLALGMFGMGTAPVVQYRVVDLAGPGAQLAQSLPASSANLGIALGSAVGGVAVGSFSVAATVLTGFALACVAAVVAWGTSFLKPPTTSERSLDEDEPTPAQS</sequence>
<evidence type="ECO:0000256" key="4">
    <source>
        <dbReference type="ARBA" id="ARBA00022989"/>
    </source>
</evidence>
<reference evidence="8 9" key="1">
    <citation type="journal article" date="2019" name="Int. J. Syst. Evol. Microbiol.">
        <title>The Global Catalogue of Microorganisms (GCM) 10K type strain sequencing project: providing services to taxonomists for standard genome sequencing and annotation.</title>
        <authorList>
            <consortium name="The Broad Institute Genomics Platform"/>
            <consortium name="The Broad Institute Genome Sequencing Center for Infectious Disease"/>
            <person name="Wu L."/>
            <person name="Ma J."/>
        </authorList>
    </citation>
    <scope>NUCLEOTIDE SEQUENCE [LARGE SCALE GENOMIC DNA]</scope>
    <source>
        <strain evidence="8 9">JCM 14545</strain>
    </source>
</reference>
<dbReference type="Pfam" id="PF07690">
    <property type="entry name" value="MFS_1"/>
    <property type="match status" value="1"/>
</dbReference>
<feature type="transmembrane region" description="Helical" evidence="6">
    <location>
        <begin position="48"/>
        <end position="71"/>
    </location>
</feature>
<evidence type="ECO:0000313" key="8">
    <source>
        <dbReference type="EMBL" id="GAA1938611.1"/>
    </source>
</evidence>
<evidence type="ECO:0000313" key="9">
    <source>
        <dbReference type="Proteomes" id="UP001501116"/>
    </source>
</evidence>
<comment type="subcellular location">
    <subcellularLocation>
        <location evidence="1">Cell membrane</location>
        <topology evidence="1">Multi-pass membrane protein</topology>
    </subcellularLocation>
</comment>
<feature type="transmembrane region" description="Helical" evidence="6">
    <location>
        <begin position="78"/>
        <end position="97"/>
    </location>
</feature>
<keyword evidence="5 6" id="KW-0472">Membrane</keyword>
<dbReference type="CDD" id="cd17324">
    <property type="entry name" value="MFS_NepI_like"/>
    <property type="match status" value="1"/>
</dbReference>
<dbReference type="InterPro" id="IPR036259">
    <property type="entry name" value="MFS_trans_sf"/>
</dbReference>
<proteinExistence type="predicted"/>
<evidence type="ECO:0000256" key="3">
    <source>
        <dbReference type="ARBA" id="ARBA00022692"/>
    </source>
</evidence>
<accession>A0ABN2PYU5</accession>
<feature type="transmembrane region" description="Helical" evidence="6">
    <location>
        <begin position="242"/>
        <end position="261"/>
    </location>
</feature>
<gene>
    <name evidence="8" type="ORF">GCM10009754_02050</name>
</gene>
<feature type="domain" description="Major facilitator superfamily (MFS) profile" evidence="7">
    <location>
        <begin position="12"/>
        <end position="388"/>
    </location>
</feature>
<dbReference type="SUPFAM" id="SSF103473">
    <property type="entry name" value="MFS general substrate transporter"/>
    <property type="match status" value="1"/>
</dbReference>
<evidence type="ECO:0000259" key="7">
    <source>
        <dbReference type="PROSITE" id="PS50850"/>
    </source>
</evidence>
<dbReference type="Gene3D" id="1.20.1250.20">
    <property type="entry name" value="MFS general substrate transporter like domains"/>
    <property type="match status" value="2"/>
</dbReference>
<name>A0ABN2PYU5_9PSEU</name>